<evidence type="ECO:0000256" key="9">
    <source>
        <dbReference type="SAM" id="Phobius"/>
    </source>
</evidence>
<dbReference type="GO" id="GO:0006325">
    <property type="term" value="P:chromatin organization"/>
    <property type="evidence" value="ECO:0007669"/>
    <property type="project" value="UniProtKB-KW"/>
</dbReference>
<keyword evidence="5" id="KW-0156">Chromatin regulator</keyword>
<dbReference type="SMART" id="SM00320">
    <property type="entry name" value="WD40"/>
    <property type="match status" value="3"/>
</dbReference>
<dbReference type="InterPro" id="IPR002885">
    <property type="entry name" value="PPR_rpt"/>
</dbReference>
<keyword evidence="4" id="KW-0677">Repeat</keyword>
<dbReference type="FunFam" id="1.25.40.10:FF:000458">
    <property type="entry name" value="Pentatricopeptide, putative, expressed"/>
    <property type="match status" value="1"/>
</dbReference>
<dbReference type="AlphaFoldDB" id="A5AEG7"/>
<dbReference type="NCBIfam" id="TIGR00756">
    <property type="entry name" value="PPR"/>
    <property type="match status" value="2"/>
</dbReference>
<evidence type="ECO:0000313" key="11">
    <source>
        <dbReference type="EMBL" id="CAN71191.1"/>
    </source>
</evidence>
<evidence type="ECO:0000256" key="7">
    <source>
        <dbReference type="PROSITE-ProRule" id="PRU00221"/>
    </source>
</evidence>
<dbReference type="ExpressionAtlas" id="A5AEG7">
    <property type="expression patterns" value="baseline and differential"/>
</dbReference>
<gene>
    <name evidence="11" type="ORF">VITISV_019119</name>
</gene>
<feature type="repeat" description="PPR" evidence="8">
    <location>
        <begin position="501"/>
        <end position="535"/>
    </location>
</feature>
<dbReference type="InterPro" id="IPR015943">
    <property type="entry name" value="WD40/YVTN_repeat-like_dom_sf"/>
</dbReference>
<evidence type="ECO:0000256" key="5">
    <source>
        <dbReference type="ARBA" id="ARBA00022853"/>
    </source>
</evidence>
<feature type="repeat" description="PPR" evidence="8">
    <location>
        <begin position="602"/>
        <end position="636"/>
    </location>
</feature>
<evidence type="ECO:0000256" key="4">
    <source>
        <dbReference type="ARBA" id="ARBA00022737"/>
    </source>
</evidence>
<dbReference type="SUPFAM" id="SSF50978">
    <property type="entry name" value="WD40 repeat-like"/>
    <property type="match status" value="1"/>
</dbReference>
<dbReference type="FunFam" id="1.25.40.10:FF:001091">
    <property type="entry name" value="Os11g0213500 protein"/>
    <property type="match status" value="1"/>
</dbReference>
<organism evidence="11">
    <name type="scientific">Vitis vinifera</name>
    <name type="common">Grape</name>
    <dbReference type="NCBI Taxonomy" id="29760"/>
    <lineage>
        <taxon>Eukaryota</taxon>
        <taxon>Viridiplantae</taxon>
        <taxon>Streptophyta</taxon>
        <taxon>Embryophyta</taxon>
        <taxon>Tracheophyta</taxon>
        <taxon>Spermatophyta</taxon>
        <taxon>Magnoliopsida</taxon>
        <taxon>eudicotyledons</taxon>
        <taxon>Gunneridae</taxon>
        <taxon>Pentapetalae</taxon>
        <taxon>rosids</taxon>
        <taxon>Vitales</taxon>
        <taxon>Vitaceae</taxon>
        <taxon>Viteae</taxon>
        <taxon>Vitis</taxon>
    </lineage>
</organism>
<dbReference type="PROSITE" id="PS50082">
    <property type="entry name" value="WD_REPEATS_2"/>
    <property type="match status" value="1"/>
</dbReference>
<keyword evidence="9" id="KW-1133">Transmembrane helix</keyword>
<dbReference type="PROSITE" id="PS51375">
    <property type="entry name" value="PPR"/>
    <property type="match status" value="2"/>
</dbReference>
<dbReference type="InterPro" id="IPR046960">
    <property type="entry name" value="PPR_At4g14850-like_plant"/>
</dbReference>
<comment type="similarity">
    <text evidence="2">Belongs to the WD repeat HIR1 family.</text>
</comment>
<evidence type="ECO:0000259" key="10">
    <source>
        <dbReference type="Pfam" id="PF24105"/>
    </source>
</evidence>
<feature type="transmembrane region" description="Helical" evidence="9">
    <location>
        <begin position="50"/>
        <end position="71"/>
    </location>
</feature>
<dbReference type="GO" id="GO:0005634">
    <property type="term" value="C:nucleus"/>
    <property type="evidence" value="ECO:0007669"/>
    <property type="project" value="UniProtKB-SubCell"/>
</dbReference>
<reference evidence="11" key="1">
    <citation type="journal article" date="2007" name="PLoS ONE">
        <title>The first genome sequence of an elite grapevine cultivar (Pinot noir Vitis vinifera L.): coping with a highly heterozygous genome.</title>
        <authorList>
            <person name="Velasco R."/>
            <person name="Zharkikh A."/>
            <person name="Troggio M."/>
            <person name="Cartwright D.A."/>
            <person name="Cestaro A."/>
            <person name="Pruss D."/>
            <person name="Pindo M."/>
            <person name="FitzGerald L.M."/>
            <person name="Vezzulli S."/>
            <person name="Reid J."/>
            <person name="Malacarne G."/>
            <person name="Iliev D."/>
            <person name="Coppola G."/>
            <person name="Wardell B."/>
            <person name="Micheletti D."/>
            <person name="Macalma T."/>
            <person name="Facci M."/>
            <person name="Mitchell J.T."/>
            <person name="Perazzolli M."/>
            <person name="Eldredge G."/>
            <person name="Gatto P."/>
            <person name="Oyzerski R."/>
            <person name="Moretto M."/>
            <person name="Gutin N."/>
            <person name="Stefanini M."/>
            <person name="Chen Y."/>
            <person name="Segala C."/>
            <person name="Davenport C."/>
            <person name="Dematte L."/>
            <person name="Mraz A."/>
            <person name="Battilana J."/>
            <person name="Stormo K."/>
            <person name="Costa F."/>
            <person name="Tao Q."/>
            <person name="Si-Ammour A."/>
            <person name="Harkins T."/>
            <person name="Lackey A."/>
            <person name="Perbost C."/>
            <person name="Taillon B."/>
            <person name="Stella A."/>
            <person name="Solovyev V."/>
            <person name="Fawcett J.A."/>
            <person name="Sterck L."/>
            <person name="Vandepoele K."/>
            <person name="Grando S.M."/>
            <person name="Toppo S."/>
            <person name="Moser C."/>
            <person name="Lanchbury J."/>
            <person name="Bogden R."/>
            <person name="Skolnick M."/>
            <person name="Sgaramella V."/>
            <person name="Bhatnagar S.K."/>
            <person name="Fontana P."/>
            <person name="Gutin A."/>
            <person name="Van de Peer Y."/>
            <person name="Salamini F."/>
            <person name="Viola R."/>
        </authorList>
    </citation>
    <scope>NUCLEOTIDE SEQUENCE</scope>
</reference>
<evidence type="ECO:0000256" key="1">
    <source>
        <dbReference type="ARBA" id="ARBA00004123"/>
    </source>
</evidence>
<accession>A5AEG7</accession>
<dbReference type="InterPro" id="IPR046848">
    <property type="entry name" value="E_motif"/>
</dbReference>
<dbReference type="PROSITE" id="PS50294">
    <property type="entry name" value="WD_REPEATS_REGION"/>
    <property type="match status" value="1"/>
</dbReference>
<comment type="subcellular location">
    <subcellularLocation>
        <location evidence="1">Nucleus</location>
    </subcellularLocation>
</comment>
<evidence type="ECO:0000256" key="8">
    <source>
        <dbReference type="PROSITE-ProRule" id="PRU00708"/>
    </source>
</evidence>
<dbReference type="Pfam" id="PF00400">
    <property type="entry name" value="WD40"/>
    <property type="match status" value="1"/>
</dbReference>
<dbReference type="GO" id="GO:0009451">
    <property type="term" value="P:RNA modification"/>
    <property type="evidence" value="ECO:0007669"/>
    <property type="project" value="InterPro"/>
</dbReference>
<dbReference type="Pfam" id="PF20431">
    <property type="entry name" value="E_motif"/>
    <property type="match status" value="1"/>
</dbReference>
<evidence type="ECO:0000256" key="3">
    <source>
        <dbReference type="ARBA" id="ARBA00022574"/>
    </source>
</evidence>
<protein>
    <recommendedName>
        <fullName evidence="10">CAF1B/HIR1 beta-propeller domain-containing protein</fullName>
    </recommendedName>
</protein>
<dbReference type="PANTHER" id="PTHR47926:SF516">
    <property type="entry name" value="SMK1"/>
    <property type="match status" value="1"/>
</dbReference>
<feature type="repeat" description="WD" evidence="7">
    <location>
        <begin position="118"/>
        <end position="159"/>
    </location>
</feature>
<dbReference type="PROSITE" id="PS00678">
    <property type="entry name" value="WD_REPEATS_1"/>
    <property type="match status" value="1"/>
</dbReference>
<name>A5AEG7_VITVI</name>
<keyword evidence="6" id="KW-0539">Nucleus</keyword>
<sequence>MSVADAHWVSAIRRSGCEISGCKMSAHGSHPDVKCRRTEFRIPQAERRTALLGILLFSWVFHIAGGELIIWKLHSTDTGPSWKVLKTLSGMPPPEIDNRVSYVNQSSYTVLITELVWFRFHRKDVLDLQWSTDGAFLISGSVDNSCIIWDVNKGSVHQILDAHLHYVPGCGMGSTVQVQSVKSHLFHDETLPSFFRRLKWSPDGSFLLVPAGSYKFSPASGPVNTAYVFSRKDLSRQGIYFLTNLPGSSKPVIAVRFCPMAFHLQGSNSAGFFKLPYRLIFAVASLNSLYIYDTESIPPIAILAGLHYAAITDIAWSHDGKYLAISSQDGYSTLVEFENGELGSPFLLSEVESVSGDEKKSPVQQPKAMEVEETTQVVTVSVDSRKREVGRNDLKEASPNATNPKFYHVAPSHVFSPSPFQTVQVLEFLNMGLITASSLSCILRKCVPHSAISQAKQTHAQILVHGFIPNITLQTDLLLVYSKCGVLQDARKVFDKMVERNMHSWNILIASYAHNCFFYDALGVFDSFLKMGFRPDHFTLPPVFKACAGIGDSYLGKMLHSWVIRIGFEEYVVVGSSVLDFYEKCGGLVDAWRCFVNMSWRDSVVWNLMIVGLGKACFFRDALECFRDMLSEGVKMDSRTVPSILSVCGGEGDLMKGKEIHGQVVKNQIFGCEVAIGNSLIDMYAKCGCLHDSEKPNCVTITAILASCSHSGLIEQGRKIFYSINLDYGFEPSAEHYACMVDLLGRFGYLEEAFELIKNMKSAATASVWGALLAGCLMHKNIEIGEIAAHCLFELEPRNSSNYIALCSMYDSLGIWDGVSRTRAKMRELGLVKTPGCSWITVAGRVHKFYQEDLSHPETQMIYETLHGIVNILMLPKGWE</sequence>
<keyword evidence="9" id="KW-0812">Transmembrane</keyword>
<dbReference type="PANTHER" id="PTHR47926">
    <property type="entry name" value="PENTATRICOPEPTIDE REPEAT-CONTAINING PROTEIN"/>
    <property type="match status" value="1"/>
</dbReference>
<feature type="domain" description="CAF1B/HIR1 beta-propeller" evidence="10">
    <location>
        <begin position="177"/>
        <end position="342"/>
    </location>
</feature>
<dbReference type="InterPro" id="IPR011990">
    <property type="entry name" value="TPR-like_helical_dom_sf"/>
</dbReference>
<dbReference type="Gene3D" id="1.25.40.10">
    <property type="entry name" value="Tetratricopeptide repeat domain"/>
    <property type="match status" value="3"/>
</dbReference>
<keyword evidence="3 7" id="KW-0853">WD repeat</keyword>
<dbReference type="GO" id="GO:0003723">
    <property type="term" value="F:RNA binding"/>
    <property type="evidence" value="ECO:0007669"/>
    <property type="project" value="InterPro"/>
</dbReference>
<evidence type="ECO:0000256" key="6">
    <source>
        <dbReference type="ARBA" id="ARBA00023242"/>
    </source>
</evidence>
<dbReference type="InterPro" id="IPR019775">
    <property type="entry name" value="WD40_repeat_CS"/>
</dbReference>
<proteinExistence type="inferred from homology"/>
<dbReference type="EMBL" id="AM424504">
    <property type="protein sequence ID" value="CAN71191.1"/>
    <property type="molecule type" value="Genomic_DNA"/>
</dbReference>
<dbReference type="InterPro" id="IPR036322">
    <property type="entry name" value="WD40_repeat_dom_sf"/>
</dbReference>
<dbReference type="Gene3D" id="2.130.10.10">
    <property type="entry name" value="YVTN repeat-like/Quinoprotein amine dehydrogenase"/>
    <property type="match status" value="1"/>
</dbReference>
<dbReference type="InterPro" id="IPR001680">
    <property type="entry name" value="WD40_rpt"/>
</dbReference>
<evidence type="ECO:0000256" key="2">
    <source>
        <dbReference type="ARBA" id="ARBA00007306"/>
    </source>
</evidence>
<dbReference type="Pfam" id="PF24105">
    <property type="entry name" value="Beta-prop_CAF1B_HIR1"/>
    <property type="match status" value="1"/>
</dbReference>
<dbReference type="Pfam" id="PF01535">
    <property type="entry name" value="PPR"/>
    <property type="match status" value="4"/>
</dbReference>
<keyword evidence="9" id="KW-0472">Membrane</keyword>
<dbReference type="FunFam" id="1.25.40.10:FF:000090">
    <property type="entry name" value="Pentatricopeptide repeat-containing protein, chloroplastic"/>
    <property type="match status" value="1"/>
</dbReference>
<dbReference type="InterPro" id="IPR055410">
    <property type="entry name" value="Beta-prop_CAF1B_HIR1"/>
</dbReference>